<evidence type="ECO:0000259" key="6">
    <source>
        <dbReference type="Pfam" id="PF08573"/>
    </source>
</evidence>
<feature type="compositionally biased region" description="Polar residues" evidence="5">
    <location>
        <begin position="800"/>
        <end position="823"/>
    </location>
</feature>
<evidence type="ECO:0000313" key="7">
    <source>
        <dbReference type="EMBL" id="GAW03207.1"/>
    </source>
</evidence>
<keyword evidence="7" id="KW-0378">Hydrolase</keyword>
<comment type="subcellular location">
    <subcellularLocation>
        <location evidence="1">Nucleus</location>
    </subcellularLocation>
</comment>
<dbReference type="InterPro" id="IPR013882">
    <property type="entry name" value="Ctp1_C"/>
</dbReference>
<evidence type="ECO:0000256" key="2">
    <source>
        <dbReference type="ARBA" id="ARBA00022763"/>
    </source>
</evidence>
<evidence type="ECO:0000256" key="1">
    <source>
        <dbReference type="ARBA" id="ARBA00004123"/>
    </source>
</evidence>
<feature type="compositionally biased region" description="Low complexity" evidence="5">
    <location>
        <begin position="470"/>
        <end position="507"/>
    </location>
</feature>
<keyword evidence="7" id="KW-0540">Nuclease</keyword>
<dbReference type="EMBL" id="BDGU01000136">
    <property type="protein sequence ID" value="GAW03207.1"/>
    <property type="molecule type" value="Genomic_DNA"/>
</dbReference>
<feature type="compositionally biased region" description="Polar residues" evidence="5">
    <location>
        <begin position="619"/>
        <end position="630"/>
    </location>
</feature>
<feature type="domain" description="DNA endonuclease activator Ctp1 C-terminal" evidence="6">
    <location>
        <begin position="713"/>
        <end position="858"/>
    </location>
</feature>
<keyword evidence="2" id="KW-0227">DNA damage</keyword>
<feature type="compositionally biased region" description="Basic residues" evidence="5">
    <location>
        <begin position="594"/>
        <end position="603"/>
    </location>
</feature>
<gene>
    <name evidence="7" type="ORF">LENED_004912</name>
</gene>
<protein>
    <submittedName>
        <fullName evidence="7">DNA repair protein endonuclease SAE2 ctip carboxy-terminal protein</fullName>
    </submittedName>
</protein>
<dbReference type="Pfam" id="PF08573">
    <property type="entry name" value="SAE2"/>
    <property type="match status" value="1"/>
</dbReference>
<evidence type="ECO:0000313" key="8">
    <source>
        <dbReference type="Proteomes" id="UP000188533"/>
    </source>
</evidence>
<feature type="compositionally biased region" description="Polar residues" evidence="5">
    <location>
        <begin position="253"/>
        <end position="274"/>
    </location>
</feature>
<dbReference type="Proteomes" id="UP000188533">
    <property type="component" value="Unassembled WGS sequence"/>
</dbReference>
<feature type="region of interest" description="Disordered" evidence="5">
    <location>
        <begin position="1"/>
        <end position="26"/>
    </location>
</feature>
<dbReference type="GO" id="GO:0003684">
    <property type="term" value="F:damaged DNA binding"/>
    <property type="evidence" value="ECO:0007669"/>
    <property type="project" value="TreeGrafter"/>
</dbReference>
<dbReference type="GO" id="GO:0010792">
    <property type="term" value="P:DNA double-strand break processing involved in repair via single-strand annealing"/>
    <property type="evidence" value="ECO:0007669"/>
    <property type="project" value="TreeGrafter"/>
</dbReference>
<sequence length="892" mass="99981">MEDGTPNAFSSATFRERDKAVQRKHDEDTRSFKVMLDKANHANAGLRASLFDLKNRSNRLVQSLGFSDLMEAQVHVDAGNSANRQMKYRDCLKTIGNLEDELKQAKILIVKMENRERELEEEYTTLRKAKDESASAYRQLCKENQNLQERFDATIKANCAAEERRRKDYDKWTHFKRWILCVAELEQFKQYEKEVGLDRVDRGDRAKELFRIVKGKKYKLSQLDSLEDQMLFDLAEQDSNESRMVPTPASIIRTENTNTAKLPSLTPFSPSSKANKPLNHDNLSPSPLFDPNTTVIPARRLIRSYAIKSTPDSPSVEGHTGLDLPIIGATVDGNGQESVGTSLVTAPTNEETLPPQPSTANSAPHASAILAPDSETEDESQSLRWSQFPPHAIITAPVTDRSRTPLRCLPQTNPSNVRAGPLKPIAHPGSATYSCPTPRIVASSDQPTTNLNAYIPQPHRPQRIRSPMLASIRRNANAKASSSSSHADSSPPVRRSPLSPLSPTPVSRIRRAISPILPELENEDRLDEQGSELPPTKYRKSTAGRRIPSGSDNAAGKDDDRFRRKSAPSALTFEENEHANSSPSTMRHALVSRNKSRSRSRTTKGKEERDYDNYKENENTTTVDNKLQPSHSERRKSAGDRTTSGLARAKARTGEVNVVASTSKSTPKGPLDDYLMYKGRGRYGKNEIRGEEDTAINGMYEINPAQNAGLEYQYDEVVRGREKRKRLLGEDCDDCREYYEAVGPMPPRLQPPLWKSPVKDSHNPDPLSKRCPHHRVGGTMKKGSNNSEADDHIFGDLDSPSPSKRNQSSKRNQQIRSTPSTSAPGIAAHKQNISRHRAVWARGNTPPAYWDIGFPDTQRAEEINESAREMQRKKKEMIEMEAAREGGRYRRK</sequence>
<proteinExistence type="predicted"/>
<comment type="caution">
    <text evidence="7">The sequence shown here is derived from an EMBL/GenBank/DDBJ whole genome shotgun (WGS) entry which is preliminary data.</text>
</comment>
<dbReference type="GO" id="GO:0004519">
    <property type="term" value="F:endonuclease activity"/>
    <property type="evidence" value="ECO:0007669"/>
    <property type="project" value="UniProtKB-KW"/>
</dbReference>
<dbReference type="GO" id="GO:0005634">
    <property type="term" value="C:nucleus"/>
    <property type="evidence" value="ECO:0007669"/>
    <property type="project" value="UniProtKB-SubCell"/>
</dbReference>
<feature type="region of interest" description="Disordered" evidence="5">
    <location>
        <begin position="866"/>
        <end position="892"/>
    </location>
</feature>
<keyword evidence="8" id="KW-1185">Reference proteome</keyword>
<keyword evidence="3" id="KW-0539">Nucleus</keyword>
<reference evidence="7 8" key="2">
    <citation type="submission" date="2017-02" db="EMBL/GenBank/DDBJ databases">
        <title>A genome survey and senescence transcriptome analysis in Lentinula edodes.</title>
        <authorList>
            <person name="Sakamoto Y."/>
            <person name="Nakade K."/>
            <person name="Sato S."/>
            <person name="Yoshida Y."/>
            <person name="Miyazaki K."/>
            <person name="Natsume S."/>
            <person name="Konno N."/>
        </authorList>
    </citation>
    <scope>NUCLEOTIDE SEQUENCE [LARGE SCALE GENOMIC DNA]</scope>
    <source>
        <strain evidence="7 8">NBRC 111202</strain>
    </source>
</reference>
<organism evidence="7 8">
    <name type="scientific">Lentinula edodes</name>
    <name type="common">Shiitake mushroom</name>
    <name type="synonym">Lentinus edodes</name>
    <dbReference type="NCBI Taxonomy" id="5353"/>
    <lineage>
        <taxon>Eukaryota</taxon>
        <taxon>Fungi</taxon>
        <taxon>Dikarya</taxon>
        <taxon>Basidiomycota</taxon>
        <taxon>Agaricomycotina</taxon>
        <taxon>Agaricomycetes</taxon>
        <taxon>Agaricomycetidae</taxon>
        <taxon>Agaricales</taxon>
        <taxon>Marasmiineae</taxon>
        <taxon>Omphalotaceae</taxon>
        <taxon>Lentinula</taxon>
    </lineage>
</organism>
<dbReference type="PANTHER" id="PTHR15107:SF0">
    <property type="entry name" value="DNA ENDONUCLEASE ACTIVATOR CTP1 C-TERMINAL DOMAIN-CONTAINING PROTEIN"/>
    <property type="match status" value="1"/>
</dbReference>
<dbReference type="STRING" id="5353.A0A1Q3E7J1"/>
<dbReference type="InterPro" id="IPR033316">
    <property type="entry name" value="RBBP8-like"/>
</dbReference>
<feature type="compositionally biased region" description="Basic and acidic residues" evidence="5">
    <location>
        <begin position="14"/>
        <end position="26"/>
    </location>
</feature>
<evidence type="ECO:0000256" key="5">
    <source>
        <dbReference type="SAM" id="MobiDB-lite"/>
    </source>
</evidence>
<name>A0A1Q3E7J1_LENED</name>
<keyword evidence="4" id="KW-0175">Coiled coil</keyword>
<keyword evidence="7" id="KW-0255">Endonuclease</keyword>
<reference evidence="7 8" key="1">
    <citation type="submission" date="2016-08" db="EMBL/GenBank/DDBJ databases">
        <authorList>
            <consortium name="Lentinula edodes genome sequencing consortium"/>
            <person name="Sakamoto Y."/>
            <person name="Nakade K."/>
            <person name="Sato S."/>
            <person name="Yoshida Y."/>
            <person name="Miyazaki K."/>
            <person name="Natsume S."/>
            <person name="Konno N."/>
        </authorList>
    </citation>
    <scope>NUCLEOTIDE SEQUENCE [LARGE SCALE GENOMIC DNA]</scope>
    <source>
        <strain evidence="7 8">NBRC 111202</strain>
    </source>
</reference>
<feature type="region of interest" description="Disordered" evidence="5">
    <location>
        <begin position="249"/>
        <end position="275"/>
    </location>
</feature>
<dbReference type="AlphaFoldDB" id="A0A1Q3E7J1"/>
<accession>A0A1Q3E7J1</accession>
<evidence type="ECO:0000256" key="3">
    <source>
        <dbReference type="ARBA" id="ARBA00023242"/>
    </source>
</evidence>
<dbReference type="PANTHER" id="PTHR15107">
    <property type="entry name" value="RETINOBLASTOMA BINDING PROTEIN 8"/>
    <property type="match status" value="1"/>
</dbReference>
<feature type="coiled-coil region" evidence="4">
    <location>
        <begin position="95"/>
        <end position="150"/>
    </location>
</feature>
<evidence type="ECO:0000256" key="4">
    <source>
        <dbReference type="SAM" id="Coils"/>
    </source>
</evidence>
<feature type="region of interest" description="Disordered" evidence="5">
    <location>
        <begin position="440"/>
        <end position="666"/>
    </location>
</feature>
<feature type="compositionally biased region" description="Polar residues" evidence="5">
    <location>
        <begin position="443"/>
        <end position="452"/>
    </location>
</feature>
<feature type="region of interest" description="Disordered" evidence="5">
    <location>
        <begin position="743"/>
        <end position="840"/>
    </location>
</feature>
<feature type="compositionally biased region" description="Acidic residues" evidence="5">
    <location>
        <begin position="520"/>
        <end position="530"/>
    </location>
</feature>
<feature type="compositionally biased region" description="Basic and acidic residues" evidence="5">
    <location>
        <begin position="604"/>
        <end position="618"/>
    </location>
</feature>